<keyword evidence="5" id="KW-1185">Reference proteome</keyword>
<comment type="caution">
    <text evidence="4">The sequence shown here is derived from an EMBL/GenBank/DDBJ whole genome shotgun (WGS) entry which is preliminary data.</text>
</comment>
<evidence type="ECO:0000313" key="4">
    <source>
        <dbReference type="EMBL" id="KAK3022260.1"/>
    </source>
</evidence>
<feature type="region of interest" description="Disordered" evidence="2">
    <location>
        <begin position="183"/>
        <end position="206"/>
    </location>
</feature>
<dbReference type="Proteomes" id="UP001188597">
    <property type="component" value="Unassembled WGS sequence"/>
</dbReference>
<dbReference type="GO" id="GO:0003723">
    <property type="term" value="F:RNA binding"/>
    <property type="evidence" value="ECO:0007669"/>
    <property type="project" value="UniProtKB-KW"/>
</dbReference>
<evidence type="ECO:0000313" key="5">
    <source>
        <dbReference type="Proteomes" id="UP001188597"/>
    </source>
</evidence>
<protein>
    <recommendedName>
        <fullName evidence="3">dsRNA binding domain-containing protein</fullName>
    </recommendedName>
</protein>
<sequence>MATGGTPAIAVKKTSLTPKAIIYQRFGSKACYKVEEVQDSDPIGCPGLAIPQKGPCLYRCSLQLPEISVLSDTFKRKKDAEQSAAEKAIEKTWSTLSTLSFCFAEASPNVLTPGSPNVYHHLDHNSINALNVGNSQQIAEKEKLLRQTVPHWENKPKLKLAVVRRGSDWTMRKNFSMEEQWVEKTELNQRDDCEKQEEEGSHKERK</sequence>
<organism evidence="4 5">
    <name type="scientific">Escallonia herrerae</name>
    <dbReference type="NCBI Taxonomy" id="1293975"/>
    <lineage>
        <taxon>Eukaryota</taxon>
        <taxon>Viridiplantae</taxon>
        <taxon>Streptophyta</taxon>
        <taxon>Embryophyta</taxon>
        <taxon>Tracheophyta</taxon>
        <taxon>Spermatophyta</taxon>
        <taxon>Magnoliopsida</taxon>
        <taxon>eudicotyledons</taxon>
        <taxon>Gunneridae</taxon>
        <taxon>Pentapetalae</taxon>
        <taxon>asterids</taxon>
        <taxon>campanulids</taxon>
        <taxon>Escalloniales</taxon>
        <taxon>Escalloniaceae</taxon>
        <taxon>Escallonia</taxon>
    </lineage>
</organism>
<dbReference type="InterPro" id="IPR056755">
    <property type="entry name" value="DSRM_2"/>
</dbReference>
<name>A0AA89B086_9ASTE</name>
<feature type="domain" description="dsRNA binding" evidence="3">
    <location>
        <begin position="23"/>
        <end position="91"/>
    </location>
</feature>
<evidence type="ECO:0000259" key="3">
    <source>
        <dbReference type="Pfam" id="PF24995"/>
    </source>
</evidence>
<proteinExistence type="predicted"/>
<evidence type="ECO:0000256" key="1">
    <source>
        <dbReference type="ARBA" id="ARBA00022884"/>
    </source>
</evidence>
<gene>
    <name evidence="4" type="ORF">RJ639_047654</name>
</gene>
<dbReference type="AlphaFoldDB" id="A0AA89B086"/>
<dbReference type="EMBL" id="JAVXUP010000721">
    <property type="protein sequence ID" value="KAK3022260.1"/>
    <property type="molecule type" value="Genomic_DNA"/>
</dbReference>
<reference evidence="4" key="1">
    <citation type="submission" date="2022-12" db="EMBL/GenBank/DDBJ databases">
        <title>Draft genome assemblies for two species of Escallonia (Escalloniales).</title>
        <authorList>
            <person name="Chanderbali A."/>
            <person name="Dervinis C."/>
            <person name="Anghel I."/>
            <person name="Soltis D."/>
            <person name="Soltis P."/>
            <person name="Zapata F."/>
        </authorList>
    </citation>
    <scope>NUCLEOTIDE SEQUENCE</scope>
    <source>
        <strain evidence="4">UCBG64.0493</strain>
        <tissue evidence="4">Leaf</tissue>
    </source>
</reference>
<evidence type="ECO:0000256" key="2">
    <source>
        <dbReference type="SAM" id="MobiDB-lite"/>
    </source>
</evidence>
<dbReference type="Gene3D" id="3.30.160.20">
    <property type="match status" value="1"/>
</dbReference>
<dbReference type="Pfam" id="PF24995">
    <property type="entry name" value="DSRM_2"/>
    <property type="match status" value="1"/>
</dbReference>
<accession>A0AA89B086</accession>
<keyword evidence="1" id="KW-0694">RNA-binding</keyword>